<evidence type="ECO:0000256" key="3">
    <source>
        <dbReference type="ARBA" id="ARBA00022527"/>
    </source>
</evidence>
<dbReference type="InterPro" id="IPR008271">
    <property type="entry name" value="Ser/Thr_kinase_AS"/>
</dbReference>
<keyword evidence="3" id="KW-0723">Serine/threonine-protein kinase</keyword>
<reference evidence="14" key="1">
    <citation type="submission" date="2016-01" db="EMBL/GenBank/DDBJ databases">
        <title>Reference transcriptome for the parasite Schistocephalus solidus: insights into the molecular evolution of parasitism.</title>
        <authorList>
            <person name="Hebert F.O."/>
            <person name="Grambauer S."/>
            <person name="Barber I."/>
            <person name="Landry C.R."/>
            <person name="Aubin-Horth N."/>
        </authorList>
    </citation>
    <scope>NUCLEOTIDE SEQUENCE</scope>
</reference>
<feature type="domain" description="Protein kinase" evidence="13">
    <location>
        <begin position="1"/>
        <end position="180"/>
    </location>
</feature>
<dbReference type="EMBL" id="GEEE01022256">
    <property type="protein sequence ID" value="JAP40969.1"/>
    <property type="molecule type" value="Transcribed_RNA"/>
</dbReference>
<keyword evidence="6 14" id="KW-0418">Kinase</keyword>
<sequence>MLTDLSEVLRNAERPLSVETVKSYMLMLLKGVAYMHANSIMHRDLKPANLLIDSKGILKIADFGLARVYSTENNRPYSHQVATRWYRAPELLYGARNYSLSVDLWSVGAIFGEMLNNSPLFPGENDIEQLWFVIRVLGTPTEESWPVGFMIHFSYRNRLKRWAAYTVYHSFYFETLVKQE</sequence>
<dbReference type="PROSITE" id="PS50011">
    <property type="entry name" value="PROTEIN_KINASE_DOM"/>
    <property type="match status" value="1"/>
</dbReference>
<accession>A0A0X3NM30</accession>
<dbReference type="PROSITE" id="PS00108">
    <property type="entry name" value="PROTEIN_KINASE_ST"/>
    <property type="match status" value="1"/>
</dbReference>
<evidence type="ECO:0000256" key="2">
    <source>
        <dbReference type="ARBA" id="ARBA00012425"/>
    </source>
</evidence>
<comment type="similarity">
    <text evidence="1">Belongs to the protein kinase superfamily. CMGC Ser/Thr protein kinase family. CDC2/CDKX subfamily.</text>
</comment>
<evidence type="ECO:0000256" key="12">
    <source>
        <dbReference type="ARBA" id="ARBA00048367"/>
    </source>
</evidence>
<comment type="catalytic activity">
    <reaction evidence="11">
        <text>L-threonyl-[protein] + ATP = O-phospho-L-threonyl-[protein] + ADP + H(+)</text>
        <dbReference type="Rhea" id="RHEA:46608"/>
        <dbReference type="Rhea" id="RHEA-COMP:11060"/>
        <dbReference type="Rhea" id="RHEA-COMP:11605"/>
        <dbReference type="ChEBI" id="CHEBI:15378"/>
        <dbReference type="ChEBI" id="CHEBI:30013"/>
        <dbReference type="ChEBI" id="CHEBI:30616"/>
        <dbReference type="ChEBI" id="CHEBI:61977"/>
        <dbReference type="ChEBI" id="CHEBI:456216"/>
        <dbReference type="EC" id="2.7.11.22"/>
    </reaction>
</comment>
<evidence type="ECO:0000259" key="13">
    <source>
        <dbReference type="PROSITE" id="PS50011"/>
    </source>
</evidence>
<protein>
    <recommendedName>
        <fullName evidence="8">Cyclin-dependent kinase 20</fullName>
        <ecNumber evidence="2">2.7.11.22</ecNumber>
    </recommendedName>
    <alternativeName>
        <fullName evidence="9">Cell cycle-related kinase</fullName>
    </alternativeName>
    <alternativeName>
        <fullName evidence="10">Cell division protein kinase 20</fullName>
    </alternativeName>
</protein>
<dbReference type="PANTHER" id="PTHR24056:SF171">
    <property type="entry name" value="CYCLIN-DEPENDENT KINASE 20"/>
    <property type="match status" value="1"/>
</dbReference>
<keyword evidence="4" id="KW-0808">Transferase</keyword>
<evidence type="ECO:0000256" key="10">
    <source>
        <dbReference type="ARBA" id="ARBA00035723"/>
    </source>
</evidence>
<dbReference type="SUPFAM" id="SSF56112">
    <property type="entry name" value="Protein kinase-like (PK-like)"/>
    <property type="match status" value="1"/>
</dbReference>
<evidence type="ECO:0000256" key="7">
    <source>
        <dbReference type="ARBA" id="ARBA00022840"/>
    </source>
</evidence>
<dbReference type="InterPro" id="IPR050108">
    <property type="entry name" value="CDK"/>
</dbReference>
<gene>
    <name evidence="14" type="primary">CDK20</name>
    <name evidence="14" type="ORF">TR127009</name>
</gene>
<dbReference type="GO" id="GO:0005634">
    <property type="term" value="C:nucleus"/>
    <property type="evidence" value="ECO:0007669"/>
    <property type="project" value="TreeGrafter"/>
</dbReference>
<dbReference type="AlphaFoldDB" id="A0A0X3NM30"/>
<evidence type="ECO:0000256" key="9">
    <source>
        <dbReference type="ARBA" id="ARBA00035720"/>
    </source>
</evidence>
<evidence type="ECO:0000256" key="1">
    <source>
        <dbReference type="ARBA" id="ARBA00006485"/>
    </source>
</evidence>
<dbReference type="Gene3D" id="1.10.510.10">
    <property type="entry name" value="Transferase(Phosphotransferase) domain 1"/>
    <property type="match status" value="1"/>
</dbReference>
<dbReference type="FunFam" id="1.10.510.10:FF:000624">
    <property type="entry name" value="Mitogen-activated protein kinase"/>
    <property type="match status" value="1"/>
</dbReference>
<keyword evidence="5" id="KW-0547">Nucleotide-binding</keyword>
<comment type="catalytic activity">
    <reaction evidence="12">
        <text>L-seryl-[protein] + ATP = O-phospho-L-seryl-[protein] + ADP + H(+)</text>
        <dbReference type="Rhea" id="RHEA:17989"/>
        <dbReference type="Rhea" id="RHEA-COMP:9863"/>
        <dbReference type="Rhea" id="RHEA-COMP:11604"/>
        <dbReference type="ChEBI" id="CHEBI:15378"/>
        <dbReference type="ChEBI" id="CHEBI:29999"/>
        <dbReference type="ChEBI" id="CHEBI:30616"/>
        <dbReference type="ChEBI" id="CHEBI:83421"/>
        <dbReference type="ChEBI" id="CHEBI:456216"/>
        <dbReference type="EC" id="2.7.11.22"/>
    </reaction>
</comment>
<dbReference type="InterPro" id="IPR011009">
    <property type="entry name" value="Kinase-like_dom_sf"/>
</dbReference>
<evidence type="ECO:0000256" key="11">
    <source>
        <dbReference type="ARBA" id="ARBA00047811"/>
    </source>
</evidence>
<dbReference type="SMART" id="SM00220">
    <property type="entry name" value="S_TKc"/>
    <property type="match status" value="1"/>
</dbReference>
<dbReference type="Pfam" id="PF00069">
    <property type="entry name" value="Pkinase"/>
    <property type="match status" value="1"/>
</dbReference>
<dbReference type="InterPro" id="IPR000719">
    <property type="entry name" value="Prot_kinase_dom"/>
</dbReference>
<evidence type="ECO:0000256" key="4">
    <source>
        <dbReference type="ARBA" id="ARBA00022679"/>
    </source>
</evidence>
<proteinExistence type="inferred from homology"/>
<name>A0A0X3NM30_SCHSO</name>
<dbReference type="GO" id="GO:0005524">
    <property type="term" value="F:ATP binding"/>
    <property type="evidence" value="ECO:0007669"/>
    <property type="project" value="UniProtKB-KW"/>
</dbReference>
<dbReference type="PANTHER" id="PTHR24056">
    <property type="entry name" value="CELL DIVISION PROTEIN KINASE"/>
    <property type="match status" value="1"/>
</dbReference>
<evidence type="ECO:0000256" key="5">
    <source>
        <dbReference type="ARBA" id="ARBA00022741"/>
    </source>
</evidence>
<evidence type="ECO:0000313" key="14">
    <source>
        <dbReference type="EMBL" id="JAP40969.1"/>
    </source>
</evidence>
<organism evidence="14">
    <name type="scientific">Schistocephalus solidus</name>
    <name type="common">Tapeworm</name>
    <dbReference type="NCBI Taxonomy" id="70667"/>
    <lineage>
        <taxon>Eukaryota</taxon>
        <taxon>Metazoa</taxon>
        <taxon>Spiralia</taxon>
        <taxon>Lophotrochozoa</taxon>
        <taxon>Platyhelminthes</taxon>
        <taxon>Cestoda</taxon>
        <taxon>Eucestoda</taxon>
        <taxon>Diphyllobothriidea</taxon>
        <taxon>Diphyllobothriidae</taxon>
        <taxon>Schistocephalus</taxon>
    </lineage>
</organism>
<evidence type="ECO:0000256" key="8">
    <source>
        <dbReference type="ARBA" id="ARBA00035711"/>
    </source>
</evidence>
<dbReference type="EC" id="2.7.11.22" evidence="2"/>
<dbReference type="GO" id="GO:0004693">
    <property type="term" value="F:cyclin-dependent protein serine/threonine kinase activity"/>
    <property type="evidence" value="ECO:0007669"/>
    <property type="project" value="UniProtKB-EC"/>
</dbReference>
<keyword evidence="7" id="KW-0067">ATP-binding</keyword>
<evidence type="ECO:0000256" key="6">
    <source>
        <dbReference type="ARBA" id="ARBA00022777"/>
    </source>
</evidence>